<dbReference type="InterPro" id="IPR003660">
    <property type="entry name" value="HAMP_dom"/>
</dbReference>
<dbReference type="Pfam" id="PF17202">
    <property type="entry name" value="sCache_3_3"/>
    <property type="match status" value="1"/>
</dbReference>
<keyword evidence="6 10" id="KW-0472">Membrane</keyword>
<evidence type="ECO:0000256" key="6">
    <source>
        <dbReference type="ARBA" id="ARBA00023136"/>
    </source>
</evidence>
<dbReference type="SUPFAM" id="SSF58104">
    <property type="entry name" value="Methyl-accepting chemotaxis protein (MCP) signaling domain"/>
    <property type="match status" value="1"/>
</dbReference>
<proteinExistence type="inferred from homology"/>
<comment type="caution">
    <text evidence="13">The sequence shown here is derived from an EMBL/GenBank/DDBJ whole genome shotgun (WGS) entry which is preliminary data.</text>
</comment>
<dbReference type="PANTHER" id="PTHR43531:SF11">
    <property type="entry name" value="METHYL-ACCEPTING CHEMOTAXIS PROTEIN 3"/>
    <property type="match status" value="1"/>
</dbReference>
<organism evidence="13 14">
    <name type="scientific">Aureimonas phyllosphaerae</name>
    <dbReference type="NCBI Taxonomy" id="1166078"/>
    <lineage>
        <taxon>Bacteria</taxon>
        <taxon>Pseudomonadati</taxon>
        <taxon>Pseudomonadota</taxon>
        <taxon>Alphaproteobacteria</taxon>
        <taxon>Hyphomicrobiales</taxon>
        <taxon>Aurantimonadaceae</taxon>
        <taxon>Aureimonas</taxon>
    </lineage>
</organism>
<evidence type="ECO:0000256" key="2">
    <source>
        <dbReference type="ARBA" id="ARBA00022475"/>
    </source>
</evidence>
<evidence type="ECO:0000256" key="9">
    <source>
        <dbReference type="SAM" id="MobiDB-lite"/>
    </source>
</evidence>
<accession>A0A7W6FWL7</accession>
<sequence length="662" mass="68961">MLRNRSLPVKLTMMLAFSLLLVTVLVSVSGIFLLHSDAVGRARDRQEVNMRVAWDVLSSYGKTYARRGDVLYADDTPLNDASDAVDRIKALVGGTATIFMGDKRVATNVKKPDGSRAVGTTLAAGPVYDAVLKAGTSFRGEADILGTSYFTAYDPIRNANGETIGVLYVGIPQAEFLASLETLQRTLIAVSIVSALLVGALYYWTVRRMMAPLKPLIETIGDVAEGRTDGTVTGMDRGDEIGRIARSVEKLREARIAQRQLEIDADASRQTQAASAERQHALDNAKADDLRAFVHAVEAGFARLSAGDLTVRMGEAVAPEFEPIRAQFNQSVAQLEATIGDVVQAVGAMRSGLSEITVAAGDLSQRTEQQAASLEETVAALGEVTRGVGETAARADAARQSASTACREAERGGEIVGRAVAAMAEIEQSSARIGNIIGVIDEIAFQTNLLALNAGVEAARAGEAGRGFAVVAQEVRGLAQRSAEAAKEIKALIEASGHQVGSGVELVSASGRSLEAIVAQVGGVAQAIAEMADAAREQAVSLREVSVAADQMDKVTQQNAAMVEETTAAAQALSGETEALAGLVLGFATGAGHHAAAMRPATSAAMKRAAMQPARPAGARAHAAPASHGAHAPARPVAQMRTAGHGGAAPKAAAVEEGWEEF</sequence>
<dbReference type="SUPFAM" id="SSF103190">
    <property type="entry name" value="Sensory domain-like"/>
    <property type="match status" value="1"/>
</dbReference>
<dbReference type="InterPro" id="IPR051310">
    <property type="entry name" value="MCP_chemotaxis"/>
</dbReference>
<comment type="similarity">
    <text evidence="7">Belongs to the methyl-accepting chemotaxis (MCP) protein family.</text>
</comment>
<gene>
    <name evidence="13" type="ORF">GGR05_003337</name>
</gene>
<dbReference type="InterPro" id="IPR029151">
    <property type="entry name" value="Sensor-like_sf"/>
</dbReference>
<comment type="subcellular location">
    <subcellularLocation>
        <location evidence="1">Cell membrane</location>
        <topology evidence="1">Multi-pass membrane protein</topology>
    </subcellularLocation>
</comment>
<feature type="domain" description="HAMP" evidence="12">
    <location>
        <begin position="207"/>
        <end position="260"/>
    </location>
</feature>
<dbReference type="GO" id="GO:0005886">
    <property type="term" value="C:plasma membrane"/>
    <property type="evidence" value="ECO:0007669"/>
    <property type="project" value="UniProtKB-SubCell"/>
</dbReference>
<keyword evidence="5 10" id="KW-1133">Transmembrane helix</keyword>
<dbReference type="InterPro" id="IPR033463">
    <property type="entry name" value="sCache_3"/>
</dbReference>
<dbReference type="InterPro" id="IPR004089">
    <property type="entry name" value="MCPsignal_dom"/>
</dbReference>
<keyword evidence="2" id="KW-1003">Cell membrane</keyword>
<evidence type="ECO:0000313" key="14">
    <source>
        <dbReference type="Proteomes" id="UP000531216"/>
    </source>
</evidence>
<dbReference type="GO" id="GO:0006935">
    <property type="term" value="P:chemotaxis"/>
    <property type="evidence" value="ECO:0007669"/>
    <property type="project" value="UniProtKB-KW"/>
</dbReference>
<keyword evidence="3" id="KW-0145">Chemotaxis</keyword>
<dbReference type="Pfam" id="PF00015">
    <property type="entry name" value="MCPsignal"/>
    <property type="match status" value="1"/>
</dbReference>
<dbReference type="PROSITE" id="PS50111">
    <property type="entry name" value="CHEMOTAXIS_TRANSDUC_2"/>
    <property type="match status" value="1"/>
</dbReference>
<dbReference type="RefSeq" id="WP_183193306.1">
    <property type="nucleotide sequence ID" value="NZ_JACIDO010000007.1"/>
</dbReference>
<dbReference type="SMART" id="SM00283">
    <property type="entry name" value="MA"/>
    <property type="match status" value="1"/>
</dbReference>
<keyword evidence="4 10" id="KW-0812">Transmembrane</keyword>
<evidence type="ECO:0000256" key="5">
    <source>
        <dbReference type="ARBA" id="ARBA00022989"/>
    </source>
</evidence>
<evidence type="ECO:0000256" key="7">
    <source>
        <dbReference type="ARBA" id="ARBA00029447"/>
    </source>
</evidence>
<evidence type="ECO:0000256" key="1">
    <source>
        <dbReference type="ARBA" id="ARBA00004651"/>
    </source>
</evidence>
<evidence type="ECO:0000256" key="3">
    <source>
        <dbReference type="ARBA" id="ARBA00022500"/>
    </source>
</evidence>
<dbReference type="Gene3D" id="6.10.340.10">
    <property type="match status" value="1"/>
</dbReference>
<feature type="domain" description="Methyl-accepting transducer" evidence="11">
    <location>
        <begin position="345"/>
        <end position="574"/>
    </location>
</feature>
<dbReference type="SMART" id="SM00304">
    <property type="entry name" value="HAMP"/>
    <property type="match status" value="2"/>
</dbReference>
<dbReference type="CDD" id="cd11386">
    <property type="entry name" value="MCP_signal"/>
    <property type="match status" value="1"/>
</dbReference>
<dbReference type="SUPFAM" id="SSF158472">
    <property type="entry name" value="HAMP domain-like"/>
    <property type="match status" value="1"/>
</dbReference>
<feature type="region of interest" description="Disordered" evidence="9">
    <location>
        <begin position="612"/>
        <end position="662"/>
    </location>
</feature>
<dbReference type="FunFam" id="1.10.287.950:FF:000001">
    <property type="entry name" value="Methyl-accepting chemotaxis sensory transducer"/>
    <property type="match status" value="1"/>
</dbReference>
<dbReference type="EMBL" id="JACIDO010000007">
    <property type="protein sequence ID" value="MBB3937172.1"/>
    <property type="molecule type" value="Genomic_DNA"/>
</dbReference>
<evidence type="ECO:0000259" key="12">
    <source>
        <dbReference type="PROSITE" id="PS50885"/>
    </source>
</evidence>
<dbReference type="PANTHER" id="PTHR43531">
    <property type="entry name" value="PROTEIN ICFG"/>
    <property type="match status" value="1"/>
</dbReference>
<dbReference type="PROSITE" id="PS50885">
    <property type="entry name" value="HAMP"/>
    <property type="match status" value="2"/>
</dbReference>
<feature type="domain" description="HAMP" evidence="12">
    <location>
        <begin position="294"/>
        <end position="340"/>
    </location>
</feature>
<evidence type="ECO:0000256" key="10">
    <source>
        <dbReference type="SAM" id="Phobius"/>
    </source>
</evidence>
<name>A0A7W6FWL7_9HYPH</name>
<dbReference type="AlphaFoldDB" id="A0A7W6FWL7"/>
<dbReference type="Pfam" id="PF00672">
    <property type="entry name" value="HAMP"/>
    <property type="match status" value="1"/>
</dbReference>
<evidence type="ECO:0000256" key="8">
    <source>
        <dbReference type="PROSITE-ProRule" id="PRU00284"/>
    </source>
</evidence>
<dbReference type="GO" id="GO:0007165">
    <property type="term" value="P:signal transduction"/>
    <property type="evidence" value="ECO:0007669"/>
    <property type="project" value="UniProtKB-KW"/>
</dbReference>
<dbReference type="Proteomes" id="UP000531216">
    <property type="component" value="Unassembled WGS sequence"/>
</dbReference>
<keyword evidence="14" id="KW-1185">Reference proteome</keyword>
<evidence type="ECO:0000256" key="4">
    <source>
        <dbReference type="ARBA" id="ARBA00022692"/>
    </source>
</evidence>
<dbReference type="Gene3D" id="1.10.287.950">
    <property type="entry name" value="Methyl-accepting chemotaxis protein"/>
    <property type="match status" value="1"/>
</dbReference>
<reference evidence="13 14" key="1">
    <citation type="submission" date="2020-08" db="EMBL/GenBank/DDBJ databases">
        <title>Genomic Encyclopedia of Type Strains, Phase IV (KMG-IV): sequencing the most valuable type-strain genomes for metagenomic binning, comparative biology and taxonomic classification.</title>
        <authorList>
            <person name="Goeker M."/>
        </authorList>
    </citation>
    <scope>NUCLEOTIDE SEQUENCE [LARGE SCALE GENOMIC DNA]</scope>
    <source>
        <strain evidence="13 14">DSM 25024</strain>
    </source>
</reference>
<evidence type="ECO:0000313" key="13">
    <source>
        <dbReference type="EMBL" id="MBB3937172.1"/>
    </source>
</evidence>
<feature type="transmembrane region" description="Helical" evidence="10">
    <location>
        <begin position="186"/>
        <end position="204"/>
    </location>
</feature>
<feature type="compositionally biased region" description="Low complexity" evidence="9">
    <location>
        <begin position="613"/>
        <end position="636"/>
    </location>
</feature>
<keyword evidence="8" id="KW-0807">Transducer</keyword>
<evidence type="ECO:0000259" key="11">
    <source>
        <dbReference type="PROSITE" id="PS50111"/>
    </source>
</evidence>
<protein>
    <submittedName>
        <fullName evidence="13">Methyl-accepting chemotaxis protein</fullName>
    </submittedName>
</protein>